<dbReference type="GO" id="GO:2000009">
    <property type="term" value="P:negative regulation of protein localization to cell surface"/>
    <property type="evidence" value="ECO:0007669"/>
    <property type="project" value="TreeGrafter"/>
</dbReference>
<dbReference type="GO" id="GO:0055070">
    <property type="term" value="P:copper ion homeostasis"/>
    <property type="evidence" value="ECO:0007669"/>
    <property type="project" value="InterPro"/>
</dbReference>
<comment type="caution">
    <text evidence="4">The sequence shown here is derived from an EMBL/GenBank/DDBJ whole genome shotgun (WGS) entry which is preliminary data.</text>
</comment>
<evidence type="ECO:0000313" key="4">
    <source>
        <dbReference type="EMBL" id="KAG8443950.1"/>
    </source>
</evidence>
<evidence type="ECO:0000259" key="3">
    <source>
        <dbReference type="PROSITE" id="PS51269"/>
    </source>
</evidence>
<dbReference type="PROSITE" id="PS51269">
    <property type="entry name" value="COMM"/>
    <property type="match status" value="1"/>
</dbReference>
<dbReference type="Pfam" id="PF17221">
    <property type="entry name" value="COMMD1_N"/>
    <property type="match status" value="1"/>
</dbReference>
<dbReference type="PANTHER" id="PTHR21199:SF1">
    <property type="entry name" value="COMM DOMAIN-CONTAINING PROTEIN 1"/>
    <property type="match status" value="1"/>
</dbReference>
<comment type="similarity">
    <text evidence="2">Belongs to the COMM domain-containing protein 1 family.</text>
</comment>
<proteinExistence type="inferred from homology"/>
<keyword evidence="5" id="KW-1185">Reference proteome</keyword>
<dbReference type="Proteomes" id="UP000812440">
    <property type="component" value="Chromosome 5"/>
</dbReference>
<evidence type="ECO:0000256" key="1">
    <source>
        <dbReference type="ARBA" id="ARBA00016551"/>
    </source>
</evidence>
<dbReference type="AlphaFoldDB" id="A0A8T2JKU9"/>
<dbReference type="GO" id="GO:0031398">
    <property type="term" value="P:positive regulation of protein ubiquitination"/>
    <property type="evidence" value="ECO:0007669"/>
    <property type="project" value="TreeGrafter"/>
</dbReference>
<dbReference type="GO" id="GO:0032434">
    <property type="term" value="P:regulation of proteasomal ubiquitin-dependent protein catabolic process"/>
    <property type="evidence" value="ECO:0007669"/>
    <property type="project" value="TreeGrafter"/>
</dbReference>
<dbReference type="GO" id="GO:0005768">
    <property type="term" value="C:endosome"/>
    <property type="evidence" value="ECO:0007669"/>
    <property type="project" value="TreeGrafter"/>
</dbReference>
<feature type="domain" description="COMM" evidence="3">
    <location>
        <begin position="116"/>
        <end position="184"/>
    </location>
</feature>
<dbReference type="InterPro" id="IPR017920">
    <property type="entry name" value="COMM"/>
</dbReference>
<dbReference type="PANTHER" id="PTHR21199">
    <property type="entry name" value="COMM DOMAIN-CONTAINING PROTEIN 1"/>
    <property type="match status" value="1"/>
</dbReference>
<protein>
    <recommendedName>
        <fullName evidence="1">COMM domain-containing protein 1</fullName>
    </recommendedName>
</protein>
<evidence type="ECO:0000313" key="5">
    <source>
        <dbReference type="Proteomes" id="UP000812440"/>
    </source>
</evidence>
<sequence length="187" mass="21015">MADPDSAKTLTGLLNGIAQGTYYGNSEITDDLLKSELYPEVPVDQFRALLDKMKGLIKSIVSADMDINQMDAFLTAQTKKQGGITAEQAAVIAKFWKNHKTKIKENMITQTRWENSLKGMNWRIDLKSQSSLPNQENAPVAIVEMEIGKNDKESDFLYLEFNETKINHMIKQLTAVEEQLTALTQST</sequence>
<dbReference type="EMBL" id="JAACNH010000004">
    <property type="protein sequence ID" value="KAG8443950.1"/>
    <property type="molecule type" value="Genomic_DNA"/>
</dbReference>
<name>A0A8T2JKU9_9PIPI</name>
<dbReference type="InterPro" id="IPR033776">
    <property type="entry name" value="COMMD1_N"/>
</dbReference>
<reference evidence="4" key="1">
    <citation type="thesis" date="2020" institute="ProQuest LLC" country="789 East Eisenhower Parkway, Ann Arbor, MI, USA">
        <title>Comparative Genomics and Chromosome Evolution.</title>
        <authorList>
            <person name="Mudd A.B."/>
        </authorList>
    </citation>
    <scope>NUCLEOTIDE SEQUENCE</scope>
    <source>
        <strain evidence="4">Female2</strain>
        <tissue evidence="4">Blood</tissue>
    </source>
</reference>
<organism evidence="4 5">
    <name type="scientific">Hymenochirus boettgeri</name>
    <name type="common">Congo dwarf clawed frog</name>
    <dbReference type="NCBI Taxonomy" id="247094"/>
    <lineage>
        <taxon>Eukaryota</taxon>
        <taxon>Metazoa</taxon>
        <taxon>Chordata</taxon>
        <taxon>Craniata</taxon>
        <taxon>Vertebrata</taxon>
        <taxon>Euteleostomi</taxon>
        <taxon>Amphibia</taxon>
        <taxon>Batrachia</taxon>
        <taxon>Anura</taxon>
        <taxon>Pipoidea</taxon>
        <taxon>Pipidae</taxon>
        <taxon>Pipinae</taxon>
        <taxon>Hymenochirus</taxon>
    </lineage>
</organism>
<evidence type="ECO:0000256" key="2">
    <source>
        <dbReference type="ARBA" id="ARBA00093455"/>
    </source>
</evidence>
<gene>
    <name evidence="4" type="ORF">GDO86_009226</name>
</gene>
<accession>A0A8T2JKU9</accession>
<dbReference type="InterPro" id="IPR037351">
    <property type="entry name" value="Murr1"/>
</dbReference>
<dbReference type="OrthoDB" id="10251426at2759"/>
<dbReference type="GO" id="GO:1902306">
    <property type="term" value="P:negative regulation of sodium ion transmembrane transport"/>
    <property type="evidence" value="ECO:0007669"/>
    <property type="project" value="TreeGrafter"/>
</dbReference>
<dbReference type="CDD" id="cd04749">
    <property type="entry name" value="Commd1_MURR1"/>
    <property type="match status" value="1"/>
</dbReference>
<dbReference type="Pfam" id="PF07258">
    <property type="entry name" value="COMM_domain"/>
    <property type="match status" value="1"/>
</dbReference>